<name>A0A1H0AM28_9SPHI</name>
<evidence type="ECO:0000313" key="2">
    <source>
        <dbReference type="Proteomes" id="UP000183200"/>
    </source>
</evidence>
<organism evidence="1 2">
    <name type="scientific">Pedobacter steynii</name>
    <dbReference type="NCBI Taxonomy" id="430522"/>
    <lineage>
        <taxon>Bacteria</taxon>
        <taxon>Pseudomonadati</taxon>
        <taxon>Bacteroidota</taxon>
        <taxon>Sphingobacteriia</taxon>
        <taxon>Sphingobacteriales</taxon>
        <taxon>Sphingobacteriaceae</taxon>
        <taxon>Pedobacter</taxon>
    </lineage>
</organism>
<evidence type="ECO:0000313" key="1">
    <source>
        <dbReference type="EMBL" id="SDN34421.1"/>
    </source>
</evidence>
<keyword evidence="2" id="KW-1185">Reference proteome</keyword>
<reference evidence="2" key="1">
    <citation type="submission" date="2016-10" db="EMBL/GenBank/DDBJ databases">
        <authorList>
            <person name="Varghese N."/>
            <person name="Submissions S."/>
        </authorList>
    </citation>
    <scope>NUCLEOTIDE SEQUENCE [LARGE SCALE GENOMIC DNA]</scope>
    <source>
        <strain evidence="2">DSM 19110</strain>
    </source>
</reference>
<gene>
    <name evidence="1" type="ORF">SAMN05421820_107137</name>
</gene>
<dbReference type="RefSeq" id="WP_074610268.1">
    <property type="nucleotide sequence ID" value="NZ_FNGY01000007.1"/>
</dbReference>
<proteinExistence type="predicted"/>
<protein>
    <submittedName>
        <fullName evidence="1">Uncharacterized protein</fullName>
    </submittedName>
</protein>
<accession>A0A1H0AM28</accession>
<dbReference type="OrthoDB" id="757324at2"/>
<dbReference type="EMBL" id="FNGY01000007">
    <property type="protein sequence ID" value="SDN34421.1"/>
    <property type="molecule type" value="Genomic_DNA"/>
</dbReference>
<sequence>MLPKLNYIQKNKLLLPLLGIGLLLSWFLAFSKTFDAIMLHRKLNAESAQKNDISFNPVYVQRKLEALDRILKGYLVGEDWNDLLWMRGSEIAARQNVGIEYSATKISTETDSTTLGKAQSLKFYGNFVQLVKLIDTLERSSKIGKISALQFNAPKPDLLNEQAGKNVLRLDFKGLSTPKSVN</sequence>
<dbReference type="Proteomes" id="UP000183200">
    <property type="component" value="Unassembled WGS sequence"/>
</dbReference>
<dbReference type="AlphaFoldDB" id="A0A1H0AM28"/>